<gene>
    <name evidence="1" type="ORF">H8744_02635</name>
</gene>
<reference evidence="1" key="1">
    <citation type="submission" date="2020-08" db="EMBL/GenBank/DDBJ databases">
        <title>Genome public.</title>
        <authorList>
            <person name="Liu C."/>
            <person name="Sun Q."/>
        </authorList>
    </citation>
    <scope>NUCLEOTIDE SEQUENCE</scope>
    <source>
        <strain evidence="1">N12</strain>
    </source>
</reference>
<dbReference type="AlphaFoldDB" id="A0A926INE0"/>
<evidence type="ECO:0000313" key="2">
    <source>
        <dbReference type="Proteomes" id="UP000651085"/>
    </source>
</evidence>
<protein>
    <submittedName>
        <fullName evidence="1">Uncharacterized protein</fullName>
    </submittedName>
</protein>
<organism evidence="1 2">
    <name type="scientific">Jilunia laotingensis</name>
    <dbReference type="NCBI Taxonomy" id="2763675"/>
    <lineage>
        <taxon>Bacteria</taxon>
        <taxon>Pseudomonadati</taxon>
        <taxon>Bacteroidota</taxon>
        <taxon>Bacteroidia</taxon>
        <taxon>Bacteroidales</taxon>
        <taxon>Bacteroidaceae</taxon>
        <taxon>Jilunia</taxon>
    </lineage>
</organism>
<proteinExistence type="predicted"/>
<dbReference type="RefSeq" id="WP_262433369.1">
    <property type="nucleotide sequence ID" value="NZ_JACRTF010000001.1"/>
</dbReference>
<dbReference type="Proteomes" id="UP000651085">
    <property type="component" value="Unassembled WGS sequence"/>
</dbReference>
<comment type="caution">
    <text evidence="1">The sequence shown here is derived from an EMBL/GenBank/DDBJ whole genome shotgun (WGS) entry which is preliminary data.</text>
</comment>
<accession>A0A926INE0</accession>
<keyword evidence="2" id="KW-1185">Reference proteome</keyword>
<dbReference type="EMBL" id="JACRTF010000001">
    <property type="protein sequence ID" value="MBC8592154.1"/>
    <property type="molecule type" value="Genomic_DNA"/>
</dbReference>
<name>A0A926INE0_9BACT</name>
<evidence type="ECO:0000313" key="1">
    <source>
        <dbReference type="EMBL" id="MBC8592154.1"/>
    </source>
</evidence>
<sequence length="235" mass="27847">MINLSFQQKAAIRDFLNHITSPMGMMKWDKSQLLSVFEDYELNTSLEISYTEYVRTLKNLSCNVKRDFVCKILNSWGYAGQRDYYTLYQTLQDILYLKIETGVECVLFNNLLNLSSYLSTSNFSIDATAETDYYMIDVYYNYNDIDFYDNQVRFTTSSEEEQPRVEFSISASLLRKKMQFTSQPSQADVSELLNHLIKNHTKKHCPWIIWIILFDVDMWEDLPLSYRFNMKILNI</sequence>